<dbReference type="PROSITE" id="PS51257">
    <property type="entry name" value="PROKAR_LIPOPROTEIN"/>
    <property type="match status" value="1"/>
</dbReference>
<keyword evidence="1 3" id="KW-0378">Hydrolase</keyword>
<gene>
    <name evidence="6" type="ORF">K4G66_27250</name>
</gene>
<evidence type="ECO:0000256" key="2">
    <source>
        <dbReference type="ARBA" id="ARBA00023295"/>
    </source>
</evidence>
<sequence length="372" mass="42921">MQYFNKASLWLLAIVMFSYACSSPSTEQETATTEDSTTMERQARWSVEQANEWYEQQGWMAGCDFIPSNAINQLEMWQEATFSPELIDKELGFAESIGFNAVRVYLHHLAWQEDQEGFKQRVEEYLQIADSHNIGTMFVIFDDVWNDTYQAGTQPEPKPGTHNSGWIQDPGKMIHDDSAATYPILEEYVKDIITTYKDDDRVVVWDLYNEPGNSDYENESMPLLQSVFRWATEVNPSQPLTVGVWSLPLEDLNEYQIAHSDVISYHNYGDKADHQQWINDLKQYGLPMLCTEYMARTRNSTFESILPMLKENNISAFNWGLVSGKTNTIYAWNTPIPDGSEPEIWFHDIFRQNGEPYSEEEVTLIKDVTGAE</sequence>
<comment type="similarity">
    <text evidence="3">Belongs to the glycosyl hydrolase 5 (cellulase A) family.</text>
</comment>
<dbReference type="Pfam" id="PF00150">
    <property type="entry name" value="Cellulase"/>
    <property type="match status" value="1"/>
</dbReference>
<dbReference type="Gene3D" id="3.20.20.80">
    <property type="entry name" value="Glycosidases"/>
    <property type="match status" value="1"/>
</dbReference>
<name>A0AA49JCW5_9BACT</name>
<evidence type="ECO:0000256" key="1">
    <source>
        <dbReference type="ARBA" id="ARBA00022801"/>
    </source>
</evidence>
<dbReference type="AlphaFoldDB" id="A0AA49JCW5"/>
<reference evidence="6" key="2">
    <citation type="journal article" date="2024" name="Antonie Van Leeuwenhoek">
        <title>Roseihalotalea indica gen. nov., sp. nov., a halophilic Bacteroidetes from mesopelagic Southwest Indian Ocean with higher carbohydrate metabolic potential.</title>
        <authorList>
            <person name="Chen B."/>
            <person name="Zhang M."/>
            <person name="Lin D."/>
            <person name="Ye J."/>
            <person name="Tang K."/>
        </authorList>
    </citation>
    <scope>NUCLEOTIDE SEQUENCE</scope>
    <source>
        <strain evidence="6">TK19036</strain>
    </source>
</reference>
<dbReference type="SUPFAM" id="SSF51445">
    <property type="entry name" value="(Trans)glycosidases"/>
    <property type="match status" value="1"/>
</dbReference>
<dbReference type="GO" id="GO:0000272">
    <property type="term" value="P:polysaccharide catabolic process"/>
    <property type="evidence" value="ECO:0007669"/>
    <property type="project" value="InterPro"/>
</dbReference>
<accession>A0AA49JCW5</accession>
<feature type="domain" description="Glycoside hydrolase family 5" evidence="5">
    <location>
        <begin position="96"/>
        <end position="320"/>
    </location>
</feature>
<feature type="signal peptide" evidence="4">
    <location>
        <begin position="1"/>
        <end position="22"/>
    </location>
</feature>
<feature type="chain" id="PRO_5041334476" evidence="4">
    <location>
        <begin position="23"/>
        <end position="372"/>
    </location>
</feature>
<dbReference type="GO" id="GO:0004553">
    <property type="term" value="F:hydrolase activity, hydrolyzing O-glycosyl compounds"/>
    <property type="evidence" value="ECO:0007669"/>
    <property type="project" value="InterPro"/>
</dbReference>
<keyword evidence="4" id="KW-0732">Signal</keyword>
<protein>
    <submittedName>
        <fullName evidence="6">Cellulase family glycosylhydrolase</fullName>
    </submittedName>
</protein>
<reference evidence="6" key="1">
    <citation type="journal article" date="2023" name="Comput. Struct. Biotechnol. J.">
        <title>Discovery of a novel marine Bacteroidetes with a rich repertoire of carbohydrate-active enzymes.</title>
        <authorList>
            <person name="Chen B."/>
            <person name="Liu G."/>
            <person name="Chen Q."/>
            <person name="Wang H."/>
            <person name="Liu L."/>
            <person name="Tang K."/>
        </authorList>
    </citation>
    <scope>NUCLEOTIDE SEQUENCE</scope>
    <source>
        <strain evidence="6">TK19036</strain>
    </source>
</reference>
<evidence type="ECO:0000256" key="3">
    <source>
        <dbReference type="RuleBase" id="RU361153"/>
    </source>
</evidence>
<keyword evidence="2 3" id="KW-0326">Glycosidase</keyword>
<proteinExistence type="inferred from homology"/>
<evidence type="ECO:0000259" key="5">
    <source>
        <dbReference type="Pfam" id="PF00150"/>
    </source>
</evidence>
<dbReference type="EMBL" id="CP120682">
    <property type="protein sequence ID" value="WKN36068.1"/>
    <property type="molecule type" value="Genomic_DNA"/>
</dbReference>
<evidence type="ECO:0000256" key="4">
    <source>
        <dbReference type="SAM" id="SignalP"/>
    </source>
</evidence>
<dbReference type="InterPro" id="IPR017853">
    <property type="entry name" value="GH"/>
</dbReference>
<dbReference type="InterPro" id="IPR001547">
    <property type="entry name" value="Glyco_hydro_5"/>
</dbReference>
<organism evidence="6">
    <name type="scientific">Roseihalotalea indica</name>
    <dbReference type="NCBI Taxonomy" id="2867963"/>
    <lineage>
        <taxon>Bacteria</taxon>
        <taxon>Pseudomonadati</taxon>
        <taxon>Bacteroidota</taxon>
        <taxon>Cytophagia</taxon>
        <taxon>Cytophagales</taxon>
        <taxon>Catalimonadaceae</taxon>
        <taxon>Roseihalotalea</taxon>
    </lineage>
</organism>
<evidence type="ECO:0000313" key="6">
    <source>
        <dbReference type="EMBL" id="WKN36068.1"/>
    </source>
</evidence>